<gene>
    <name evidence="1" type="ORF">AAE3_LOCUS2634</name>
</gene>
<dbReference type="AlphaFoldDB" id="A0A8S0XMH4"/>
<protein>
    <submittedName>
        <fullName evidence="1">Uncharacterized protein</fullName>
    </submittedName>
</protein>
<evidence type="ECO:0000313" key="2">
    <source>
        <dbReference type="Proteomes" id="UP000467700"/>
    </source>
</evidence>
<comment type="caution">
    <text evidence="1">The sequence shown here is derived from an EMBL/GenBank/DDBJ whole genome shotgun (WGS) entry which is preliminary data.</text>
</comment>
<dbReference type="EMBL" id="CACVBS010000029">
    <property type="protein sequence ID" value="CAA7260417.1"/>
    <property type="molecule type" value="Genomic_DNA"/>
</dbReference>
<accession>A0A8S0XMH4</accession>
<dbReference type="Proteomes" id="UP000467700">
    <property type="component" value="Unassembled WGS sequence"/>
</dbReference>
<organism evidence="1 2">
    <name type="scientific">Cyclocybe aegerita</name>
    <name type="common">Black poplar mushroom</name>
    <name type="synonym">Agrocybe aegerita</name>
    <dbReference type="NCBI Taxonomy" id="1973307"/>
    <lineage>
        <taxon>Eukaryota</taxon>
        <taxon>Fungi</taxon>
        <taxon>Dikarya</taxon>
        <taxon>Basidiomycota</taxon>
        <taxon>Agaricomycotina</taxon>
        <taxon>Agaricomycetes</taxon>
        <taxon>Agaricomycetidae</taxon>
        <taxon>Agaricales</taxon>
        <taxon>Agaricineae</taxon>
        <taxon>Bolbitiaceae</taxon>
        <taxon>Cyclocybe</taxon>
    </lineage>
</organism>
<name>A0A8S0XMH4_CYCAE</name>
<dbReference type="OrthoDB" id="10293912at2759"/>
<reference evidence="1 2" key="1">
    <citation type="submission" date="2020-01" db="EMBL/GenBank/DDBJ databases">
        <authorList>
            <person name="Gupta K D."/>
        </authorList>
    </citation>
    <scope>NUCLEOTIDE SEQUENCE [LARGE SCALE GENOMIC DNA]</scope>
</reference>
<keyword evidence="2" id="KW-1185">Reference proteome</keyword>
<proteinExistence type="predicted"/>
<sequence>MNNNIPTSEQKTSATPMVQNLVDTINVKIWDRSYRVPAFHLLESPHIRDGLQIGRGDSGERTIDLSNHASKEEFEALIDILHPSTSAFDQLPHGRMWLRVLDIATRLTLKPARTAAIHAILSGAAGHLTPIEKLLLGHQHAVPTLFFQGCAETIFRADIPTPLEIQQLYVDGIGARIMVFREKRVRLAMVGAKNKTPVTVWSLYYCIESVKEAFADVLKKLEDRSRPFGDVGQGPYGMKSSTE</sequence>
<evidence type="ECO:0000313" key="1">
    <source>
        <dbReference type="EMBL" id="CAA7260417.1"/>
    </source>
</evidence>